<dbReference type="Proteomes" id="UP000571950">
    <property type="component" value="Unassembled WGS sequence"/>
</dbReference>
<dbReference type="InterPro" id="IPR011109">
    <property type="entry name" value="DNA_bind_recombinase_dom"/>
</dbReference>
<feature type="domain" description="Resolvase/invertase-type recombinase catalytic" evidence="7">
    <location>
        <begin position="4"/>
        <end position="167"/>
    </location>
</feature>
<dbReference type="InterPro" id="IPR050639">
    <property type="entry name" value="SSR_resolvase"/>
</dbReference>
<dbReference type="InterPro" id="IPR025827">
    <property type="entry name" value="Zn_ribbon_recom_dom"/>
</dbReference>
<dbReference type="PROSITE" id="PS00397">
    <property type="entry name" value="RECOMBINASES_1"/>
    <property type="match status" value="1"/>
</dbReference>
<dbReference type="Pfam" id="PF13408">
    <property type="entry name" value="Zn_ribbon_recom"/>
    <property type="match status" value="1"/>
</dbReference>
<evidence type="ECO:0000313" key="10">
    <source>
        <dbReference type="Proteomes" id="UP000571950"/>
    </source>
</evidence>
<dbReference type="Gene3D" id="3.40.50.1390">
    <property type="entry name" value="Resolvase, N-terminal catalytic domain"/>
    <property type="match status" value="1"/>
</dbReference>
<dbReference type="CDD" id="cd00338">
    <property type="entry name" value="Ser_Recombinase"/>
    <property type="match status" value="1"/>
</dbReference>
<evidence type="ECO:0000259" key="8">
    <source>
        <dbReference type="PROSITE" id="PS51737"/>
    </source>
</evidence>
<dbReference type="PANTHER" id="PTHR30461">
    <property type="entry name" value="DNA-INVERTASE FROM LAMBDOID PROPHAGE"/>
    <property type="match status" value="1"/>
</dbReference>
<dbReference type="AlphaFoldDB" id="A0A7W6BI96"/>
<proteinExistence type="predicted"/>
<dbReference type="GO" id="GO:0015074">
    <property type="term" value="P:DNA integration"/>
    <property type="evidence" value="ECO:0007669"/>
    <property type="project" value="UniProtKB-KW"/>
</dbReference>
<dbReference type="InterPro" id="IPR038109">
    <property type="entry name" value="DNA_bind_recomb_sf"/>
</dbReference>
<evidence type="ECO:0000256" key="4">
    <source>
        <dbReference type="PIRSR" id="PIRSR606118-50"/>
    </source>
</evidence>
<dbReference type="InterPro" id="IPR036162">
    <property type="entry name" value="Resolvase-like_N_sf"/>
</dbReference>
<keyword evidence="1" id="KW-0229">DNA integration</keyword>
<dbReference type="SMART" id="SM00857">
    <property type="entry name" value="Resolvase"/>
    <property type="match status" value="1"/>
</dbReference>
<dbReference type="GO" id="GO:0000150">
    <property type="term" value="F:DNA strand exchange activity"/>
    <property type="evidence" value="ECO:0007669"/>
    <property type="project" value="InterPro"/>
</dbReference>
<protein>
    <submittedName>
        <fullName evidence="9">DNA invertase Pin-like site-specific DNA recombinase</fullName>
    </submittedName>
</protein>
<evidence type="ECO:0000259" key="7">
    <source>
        <dbReference type="PROSITE" id="PS51736"/>
    </source>
</evidence>
<keyword evidence="10" id="KW-1185">Reference proteome</keyword>
<gene>
    <name evidence="9" type="ORF">GGR43_001249</name>
</gene>
<name>A0A7W6BI96_9SPHN</name>
<dbReference type="PROSITE" id="PS51737">
    <property type="entry name" value="RECOMBINASE_DNA_BIND"/>
    <property type="match status" value="1"/>
</dbReference>
<dbReference type="InterPro" id="IPR006119">
    <property type="entry name" value="Resolv_N"/>
</dbReference>
<evidence type="ECO:0000256" key="1">
    <source>
        <dbReference type="ARBA" id="ARBA00022908"/>
    </source>
</evidence>
<evidence type="ECO:0000256" key="3">
    <source>
        <dbReference type="ARBA" id="ARBA00023172"/>
    </source>
</evidence>
<dbReference type="Pfam" id="PF00239">
    <property type="entry name" value="Resolvase"/>
    <property type="match status" value="1"/>
</dbReference>
<evidence type="ECO:0000256" key="6">
    <source>
        <dbReference type="SAM" id="Coils"/>
    </source>
</evidence>
<feature type="domain" description="Recombinase" evidence="8">
    <location>
        <begin position="177"/>
        <end position="289"/>
    </location>
</feature>
<dbReference type="Gene3D" id="3.90.1750.20">
    <property type="entry name" value="Putative Large Serine Recombinase, Chain B, Domain 2"/>
    <property type="match status" value="1"/>
</dbReference>
<dbReference type="EMBL" id="JACIDT010000003">
    <property type="protein sequence ID" value="MBB3925536.1"/>
    <property type="molecule type" value="Genomic_DNA"/>
</dbReference>
<reference evidence="9 10" key="1">
    <citation type="submission" date="2020-08" db="EMBL/GenBank/DDBJ databases">
        <title>Genomic Encyclopedia of Type Strains, Phase IV (KMG-IV): sequencing the most valuable type-strain genomes for metagenomic binning, comparative biology and taxonomic classification.</title>
        <authorList>
            <person name="Goeker M."/>
        </authorList>
    </citation>
    <scope>NUCLEOTIDE SEQUENCE [LARGE SCALE GENOMIC DNA]</scope>
    <source>
        <strain evidence="9 10">DSM 26189</strain>
    </source>
</reference>
<sequence>MPQTAIIYIRVSSAEQKDGLGLERQKTKAFEFAAEHSWHVEKIISDEGKSAFHGANMLEGAALHQFEVEARQGLHKGKVLVVEHINRLSRQGAKQAAQLIWSLNGFGVDVATFSASDRHIYRAGDGGDMIDIFKVVILADQAHQESKVKSGYTKATWEKRFAAMADGTQTKPIPHTPTWIDRIDGKLVLNAHRTAVLNEIYDLYINGVGIHRIVTILNDRGEAGWSTAVNRSKNGWFYSYVWRLLTKRAVLGEYVTGDGKTIAADFYPQAITAEKFNRAQVALSMRKSNRKVPATRNNSLLTKLVYCSECGGGAHYEETGHRDQTYKRKNGEIAHYRRQRYRRLRCDRARRKHNCDNPTILKYDVIEKTVLDELLPRLVDRPQEDRAVKELRASAAELARQIAVKQQQQSNLLDALGDSASKAVMARLAALEAETEAQQNELEAKNKQLDVLLAAPSDKDDTALIAGLRAELESQDDEVRTYARGRVNIALRRLLHRIEITPYDTFIIWPDEDTWWRFDENGTLLDGEQIWRAA</sequence>
<keyword evidence="6" id="KW-0175">Coiled coil</keyword>
<comment type="caution">
    <text evidence="9">The sequence shown here is derived from an EMBL/GenBank/DDBJ whole genome shotgun (WGS) entry which is preliminary data.</text>
</comment>
<dbReference type="InterPro" id="IPR006118">
    <property type="entry name" value="Recombinase_CS"/>
</dbReference>
<dbReference type="Pfam" id="PF07508">
    <property type="entry name" value="Recombinase"/>
    <property type="match status" value="1"/>
</dbReference>
<dbReference type="PANTHER" id="PTHR30461:SF2">
    <property type="entry name" value="SERINE RECOMBINASE PINE-RELATED"/>
    <property type="match status" value="1"/>
</dbReference>
<accession>A0A7W6BI96</accession>
<organism evidence="9 10">
    <name type="scientific">Sphingobium jiangsuense</name>
    <dbReference type="NCBI Taxonomy" id="870476"/>
    <lineage>
        <taxon>Bacteria</taxon>
        <taxon>Pseudomonadati</taxon>
        <taxon>Pseudomonadota</taxon>
        <taxon>Alphaproteobacteria</taxon>
        <taxon>Sphingomonadales</taxon>
        <taxon>Sphingomonadaceae</taxon>
        <taxon>Sphingobium</taxon>
    </lineage>
</organism>
<dbReference type="PROSITE" id="PS51736">
    <property type="entry name" value="RECOMBINASES_3"/>
    <property type="match status" value="1"/>
</dbReference>
<evidence type="ECO:0000313" key="9">
    <source>
        <dbReference type="EMBL" id="MBB3925536.1"/>
    </source>
</evidence>
<dbReference type="GO" id="GO:0003677">
    <property type="term" value="F:DNA binding"/>
    <property type="evidence" value="ECO:0007669"/>
    <property type="project" value="UniProtKB-KW"/>
</dbReference>
<feature type="coiled-coil region" evidence="6">
    <location>
        <begin position="388"/>
        <end position="455"/>
    </location>
</feature>
<dbReference type="RefSeq" id="WP_188071081.1">
    <property type="nucleotide sequence ID" value="NZ_BSPS01000018.1"/>
</dbReference>
<feature type="active site" description="O-(5'-phospho-DNA)-serine intermediate" evidence="4 5">
    <location>
        <position position="12"/>
    </location>
</feature>
<keyword evidence="2" id="KW-0238">DNA-binding</keyword>
<keyword evidence="3" id="KW-0233">DNA recombination</keyword>
<dbReference type="SUPFAM" id="SSF53041">
    <property type="entry name" value="Resolvase-like"/>
    <property type="match status" value="1"/>
</dbReference>
<evidence type="ECO:0000256" key="2">
    <source>
        <dbReference type="ARBA" id="ARBA00023125"/>
    </source>
</evidence>
<evidence type="ECO:0000256" key="5">
    <source>
        <dbReference type="PROSITE-ProRule" id="PRU10137"/>
    </source>
</evidence>